<reference evidence="1 2" key="1">
    <citation type="submission" date="2021-06" db="EMBL/GenBank/DDBJ databases">
        <authorList>
            <person name="Palmer J.M."/>
        </authorList>
    </citation>
    <scope>NUCLEOTIDE SEQUENCE [LARGE SCALE GENOMIC DNA]</scope>
    <source>
        <strain evidence="1 2">XC_2019</strain>
        <tissue evidence="1">Muscle</tissue>
    </source>
</reference>
<evidence type="ECO:0000313" key="2">
    <source>
        <dbReference type="Proteomes" id="UP001434883"/>
    </source>
</evidence>
<dbReference type="PANTHER" id="PTHR45854">
    <property type="entry name" value="ASAP FAMILY MEMBER"/>
    <property type="match status" value="1"/>
</dbReference>
<name>A0ABV0QHX5_9TELE</name>
<protein>
    <submittedName>
        <fullName evidence="1">Uncharacterized protein</fullName>
    </submittedName>
</protein>
<organism evidence="1 2">
    <name type="scientific">Xenoophorus captivus</name>
    <dbReference type="NCBI Taxonomy" id="1517983"/>
    <lineage>
        <taxon>Eukaryota</taxon>
        <taxon>Metazoa</taxon>
        <taxon>Chordata</taxon>
        <taxon>Craniata</taxon>
        <taxon>Vertebrata</taxon>
        <taxon>Euteleostomi</taxon>
        <taxon>Actinopterygii</taxon>
        <taxon>Neopterygii</taxon>
        <taxon>Teleostei</taxon>
        <taxon>Neoteleostei</taxon>
        <taxon>Acanthomorphata</taxon>
        <taxon>Ovalentaria</taxon>
        <taxon>Atherinomorphae</taxon>
        <taxon>Cyprinodontiformes</taxon>
        <taxon>Goodeidae</taxon>
        <taxon>Xenoophorus</taxon>
    </lineage>
</organism>
<dbReference type="InterPro" id="IPR036770">
    <property type="entry name" value="Ankyrin_rpt-contain_sf"/>
</dbReference>
<comment type="caution">
    <text evidence="1">The sequence shown here is derived from an EMBL/GenBank/DDBJ whole genome shotgun (WGS) entry which is preliminary data.</text>
</comment>
<dbReference type="PANTHER" id="PTHR45854:SF5">
    <property type="entry name" value="ARF-GAP WITH SH3 DOMAIN, ANK REPEAT AND PH DOMAIN-CONTAINING PROTEIN 1-LIKE"/>
    <property type="match status" value="1"/>
</dbReference>
<dbReference type="SUPFAM" id="SSF48403">
    <property type="entry name" value="Ankyrin repeat"/>
    <property type="match status" value="1"/>
</dbReference>
<gene>
    <name evidence="1" type="ORF">XENOCAPTIV_012322</name>
</gene>
<dbReference type="InterPro" id="IPR043593">
    <property type="entry name" value="ASAP"/>
</dbReference>
<dbReference type="Proteomes" id="UP001434883">
    <property type="component" value="Unassembled WGS sequence"/>
</dbReference>
<keyword evidence="2" id="KW-1185">Reference proteome</keyword>
<dbReference type="EMBL" id="JAHRIN010011004">
    <property type="protein sequence ID" value="MEQ2195405.1"/>
    <property type="molecule type" value="Genomic_DNA"/>
</dbReference>
<dbReference type="Gene3D" id="1.25.40.20">
    <property type="entry name" value="Ankyrin repeat-containing domain"/>
    <property type="match status" value="1"/>
</dbReference>
<accession>A0ABV0QHX5</accession>
<evidence type="ECO:0000313" key="1">
    <source>
        <dbReference type="EMBL" id="MEQ2195405.1"/>
    </source>
</evidence>
<proteinExistence type="predicted"/>
<sequence>MFRWISVLINSKQEALSMALDGGRRGGGGDESSVEDLTRAITDDIRKMPGNNSCCDCGAPENELGETALDVSRRLKHSECEALLQQAQSNQFDHHVHVEYEWRLRHDDLYDSDDDFDERVTMTTECLLNLNIGSD</sequence>